<feature type="domain" description="Probable ATP-binding protein BrxC alpha-helical" evidence="2">
    <location>
        <begin position="877"/>
        <end position="999"/>
    </location>
</feature>
<proteinExistence type="predicted"/>
<dbReference type="EMBL" id="CP003362">
    <property type="protein sequence ID" value="AGB49606.1"/>
    <property type="molecule type" value="Genomic_DNA"/>
</dbReference>
<dbReference type="Pfam" id="PF25796">
    <property type="entry name" value="BREX_BrxC_4th"/>
    <property type="match status" value="1"/>
</dbReference>
<dbReference type="STRING" id="867904.Metho_1395"/>
<protein>
    <recommendedName>
        <fullName evidence="6">BREX system P-loop protein BrxC</fullName>
    </recommendedName>
</protein>
<organism evidence="4 5">
    <name type="scientific">Methanomethylovorans hollandica (strain DSM 15978 / NBRC 107637 / DMS1)</name>
    <dbReference type="NCBI Taxonomy" id="867904"/>
    <lineage>
        <taxon>Archaea</taxon>
        <taxon>Methanobacteriati</taxon>
        <taxon>Methanobacteriota</taxon>
        <taxon>Stenosarchaea group</taxon>
        <taxon>Methanomicrobia</taxon>
        <taxon>Methanosarcinales</taxon>
        <taxon>Methanosarcinaceae</taxon>
        <taxon>Methanomethylovorans</taxon>
    </lineage>
</organism>
<evidence type="ECO:0000313" key="4">
    <source>
        <dbReference type="EMBL" id="AGB49606.1"/>
    </source>
</evidence>
<evidence type="ECO:0000313" key="5">
    <source>
        <dbReference type="Proteomes" id="UP000010866"/>
    </source>
</evidence>
<dbReference type="InterPro" id="IPR058036">
    <property type="entry name" value="BREX_BrxC_4th"/>
</dbReference>
<dbReference type="KEGG" id="mhz:Metho_1395"/>
<keyword evidence="5" id="KW-1185">Reference proteome</keyword>
<feature type="domain" description="Probable ATP-binding protein BrxC winged helix-turn-helix" evidence="1">
    <location>
        <begin position="743"/>
        <end position="870"/>
    </location>
</feature>
<name>L0KWU6_METHD</name>
<dbReference type="InterPro" id="IPR058038">
    <property type="entry name" value="BREX_BrxC_wHTH"/>
</dbReference>
<dbReference type="OrthoDB" id="174177at2157"/>
<dbReference type="Pfam" id="PF25792">
    <property type="entry name" value="BREX_BrxC_helical"/>
    <property type="match status" value="1"/>
</dbReference>
<evidence type="ECO:0008006" key="6">
    <source>
        <dbReference type="Google" id="ProtNLM"/>
    </source>
</evidence>
<dbReference type="GeneID" id="14407204"/>
<dbReference type="SUPFAM" id="SSF52540">
    <property type="entry name" value="P-loop containing nucleoside triphosphate hydrolases"/>
    <property type="match status" value="1"/>
</dbReference>
<dbReference type="HOGENOM" id="CLU_007924_0_0_2"/>
<accession>L0KWU6</accession>
<feature type="domain" description="Probable ATP-binding protein BrxC 4th six-stranded beta-sheet" evidence="3">
    <location>
        <begin position="564"/>
        <end position="735"/>
    </location>
</feature>
<sequence>MTAAIKIHDLFQKDIRREINGVIKVDQYDEDSVYTELDEYVVTKETLKHLDTFFDRYLHAMSEPTDKTGVWVSGFFGSGKSHFIKMLSYLLENQVVKGKSALDFFREKIDDPQLLNTIEQAITFGTKDVILFNIDSKANTLNRSDELIVNILMRVLNEKRGFYGDVLWIADMEEDLVNKGLYDKFKDEFRQLNGESWEEKRDTYVFEQDHIIEALVNCGYQSKESLERLFQSDGSTYHFSVEKFAEKVKKYCDSKGKDHQVIFLIDEIGQYIGENSDLMLNLQTIVEELGTKLAGKAWVVVTSQADIDAVTKEKVKGYDFSKIQGRFDTRLSLSSANVDEVIKKRILAKKQVYEETLSLYHEEKKTILKNLLTFSPGGAEMKLYKGNDDFVDVYPYVPYQFFILQKVFDKIRQTGFTGKHLAKGERSMLSAFKEATEQYAEDDMGILVPFYTFYSTIESFLDPIITRTIEQAKDNDCLEDGDCDVLKILFMIRHVKELQPSLDNLVVLSVSHVDEDKRALKNRIAGSLQRLESQTLIHKSGDRFYFLTNEEQEINREIKNIDIEKHKILDEIFEYVFESNEICPTKHKDYKFNKAIDDKTKPVAGADLTIKFLTPLSDDVLRGSSQRSLYGDNLSNIDSTDTLLFITHADSEFVDQIRNYLKIDKYLKQNTSNTNIGEVKEILSKKRSDEENLRLDAKKSMESGISEARVFVDGKEVTSIEKKKPKERITCGLDLLYENVYKKAGYVTKDFESDSEILKVLQADDLEKFGFERSDTNKLALKEVLDHLSLKHQRNDSVVMQDIKDKFRRKPYGWKELTVSGLVATLFASDEIKLRYQKTYLVLKKPNAEEVVRYLTRKDYADKLVVEIREKANAEVMRIVRSILREVFDKTNIPEKENDLFDFTHSLLNDEFIKIEQISGKYEEEKRFPGNDEVKAYAGFLKQILNTTDPSAFLQKISDEKEELVKLRYDVEPVISFFGGQQVEIFRRLLKKIDNYTRDRQFMDDETKSKVRDVEAILGSKEPYFEIKSLPPLEASIESALSTALSDLKEAAFKEIDSIVADLQKEMGHHTLFNQEFKDSVMKPFTDLKLRISQAEDCTYVQAQSPRLNSLQSEAYDKISKQLQIIKEPKSGSGEVSVHVRSVKFIKDTSLFKSKDKIASEEELDRYLKDLRTYLAKLLETDDIRLF</sequence>
<evidence type="ECO:0000259" key="2">
    <source>
        <dbReference type="Pfam" id="PF25792"/>
    </source>
</evidence>
<dbReference type="AlphaFoldDB" id="L0KWU6"/>
<reference evidence="5" key="1">
    <citation type="submission" date="2012-02" db="EMBL/GenBank/DDBJ databases">
        <title>Complete sequence of chromosome of Methanomethylovorans hollandica DSM 15978.</title>
        <authorList>
            <person name="Lucas S."/>
            <person name="Copeland A."/>
            <person name="Lapidus A."/>
            <person name="Glavina del Rio T."/>
            <person name="Dalin E."/>
            <person name="Tice H."/>
            <person name="Bruce D."/>
            <person name="Goodwin L."/>
            <person name="Pitluck S."/>
            <person name="Peters L."/>
            <person name="Mikhailova N."/>
            <person name="Held B."/>
            <person name="Kyrpides N."/>
            <person name="Mavromatis K."/>
            <person name="Ivanova N."/>
            <person name="Brettin T."/>
            <person name="Detter J.C."/>
            <person name="Han C."/>
            <person name="Larimer F."/>
            <person name="Land M."/>
            <person name="Hauser L."/>
            <person name="Markowitz V."/>
            <person name="Cheng J.-F."/>
            <person name="Hugenholtz P."/>
            <person name="Woyke T."/>
            <person name="Wu D."/>
            <person name="Spring S."/>
            <person name="Schroeder M."/>
            <person name="Brambilla E."/>
            <person name="Klenk H.-P."/>
            <person name="Eisen J.A."/>
        </authorList>
    </citation>
    <scope>NUCLEOTIDE SEQUENCE [LARGE SCALE GENOMIC DNA]</scope>
    <source>
        <strain evidence="5">DSM 15978 / NBRC 107637 / DMS1</strain>
    </source>
</reference>
<dbReference type="Proteomes" id="UP000010866">
    <property type="component" value="Chromosome"/>
</dbReference>
<dbReference type="InterPro" id="IPR027417">
    <property type="entry name" value="P-loop_NTPase"/>
</dbReference>
<dbReference type="InterPro" id="IPR047679">
    <property type="entry name" value="BREX_BrxC"/>
</dbReference>
<evidence type="ECO:0000259" key="3">
    <source>
        <dbReference type="Pfam" id="PF25796"/>
    </source>
</evidence>
<dbReference type="InterPro" id="IPR058037">
    <property type="entry name" value="BREX_BrxC_helical"/>
</dbReference>
<dbReference type="NCBIfam" id="NF033441">
    <property type="entry name" value="BREX_BrxC"/>
    <property type="match status" value="1"/>
</dbReference>
<dbReference type="Pfam" id="PF25791">
    <property type="entry name" value="WHD_BREX_BrxC"/>
    <property type="match status" value="1"/>
</dbReference>
<evidence type="ECO:0000259" key="1">
    <source>
        <dbReference type="Pfam" id="PF25791"/>
    </source>
</evidence>
<gene>
    <name evidence="4" type="ordered locus">Metho_1395</name>
</gene>
<dbReference type="RefSeq" id="WP_015324772.1">
    <property type="nucleotide sequence ID" value="NC_019977.1"/>
</dbReference>